<feature type="signal peptide" evidence="1">
    <location>
        <begin position="1"/>
        <end position="18"/>
    </location>
</feature>
<accession>A0A8H7CXE0</accession>
<protein>
    <submittedName>
        <fullName evidence="2">Transcription factor IIIB 60 kDa subunit</fullName>
    </submittedName>
</protein>
<keyword evidence="3" id="KW-1185">Reference proteome</keyword>
<name>A0A8H7CXE0_9AGAR</name>
<dbReference type="OrthoDB" id="7984201at2759"/>
<reference evidence="2" key="1">
    <citation type="submission" date="2020-05" db="EMBL/GenBank/DDBJ databases">
        <title>Mycena genomes resolve the evolution of fungal bioluminescence.</title>
        <authorList>
            <person name="Tsai I.J."/>
        </authorList>
    </citation>
    <scope>NUCLEOTIDE SEQUENCE</scope>
    <source>
        <strain evidence="2">CCC161011</strain>
    </source>
</reference>
<dbReference type="PANTHER" id="PTHR13593:SF140">
    <property type="entry name" value="PLC-LIKE PHOSPHODIESTERASE"/>
    <property type="match status" value="1"/>
</dbReference>
<evidence type="ECO:0000313" key="3">
    <source>
        <dbReference type="Proteomes" id="UP000620124"/>
    </source>
</evidence>
<comment type="caution">
    <text evidence="2">The sequence shown here is derived from an EMBL/GenBank/DDBJ whole genome shotgun (WGS) entry which is preliminary data.</text>
</comment>
<dbReference type="InterPro" id="IPR017946">
    <property type="entry name" value="PLC-like_Pdiesterase_TIM-brl"/>
</dbReference>
<organism evidence="2 3">
    <name type="scientific">Mycena venus</name>
    <dbReference type="NCBI Taxonomy" id="2733690"/>
    <lineage>
        <taxon>Eukaryota</taxon>
        <taxon>Fungi</taxon>
        <taxon>Dikarya</taxon>
        <taxon>Basidiomycota</taxon>
        <taxon>Agaricomycotina</taxon>
        <taxon>Agaricomycetes</taxon>
        <taxon>Agaricomycetidae</taxon>
        <taxon>Agaricales</taxon>
        <taxon>Marasmiineae</taxon>
        <taxon>Mycenaceae</taxon>
        <taxon>Mycena</taxon>
    </lineage>
</organism>
<dbReference type="AlphaFoldDB" id="A0A8H7CXE0"/>
<dbReference type="GO" id="GO:0008081">
    <property type="term" value="F:phosphoric diester hydrolase activity"/>
    <property type="evidence" value="ECO:0007669"/>
    <property type="project" value="InterPro"/>
</dbReference>
<dbReference type="SUPFAM" id="SSF51695">
    <property type="entry name" value="PLC-like phosphodiesterases"/>
    <property type="match status" value="1"/>
</dbReference>
<dbReference type="GO" id="GO:0006629">
    <property type="term" value="P:lipid metabolic process"/>
    <property type="evidence" value="ECO:0007669"/>
    <property type="project" value="InterPro"/>
</dbReference>
<dbReference type="Proteomes" id="UP000620124">
    <property type="component" value="Unassembled WGS sequence"/>
</dbReference>
<dbReference type="InterPro" id="IPR051057">
    <property type="entry name" value="PI-PLC_domain"/>
</dbReference>
<dbReference type="EMBL" id="JACAZI010000008">
    <property type="protein sequence ID" value="KAF7354069.1"/>
    <property type="molecule type" value="Genomic_DNA"/>
</dbReference>
<dbReference type="Gene3D" id="3.20.20.190">
    <property type="entry name" value="Phosphatidylinositol (PI) phosphodiesterase"/>
    <property type="match status" value="1"/>
</dbReference>
<evidence type="ECO:0000313" key="2">
    <source>
        <dbReference type="EMBL" id="KAF7354069.1"/>
    </source>
</evidence>
<keyword evidence="1" id="KW-0732">Signal</keyword>
<dbReference type="PANTHER" id="PTHR13593">
    <property type="match status" value="1"/>
</dbReference>
<proteinExistence type="predicted"/>
<feature type="chain" id="PRO_5034804857" evidence="1">
    <location>
        <begin position="19"/>
        <end position="363"/>
    </location>
</feature>
<sequence>MLPQHLWALISSAVSVLAATTSTKRATICNGHAQFCSRLYSNVTYVGAHDSFAFSSDPLALARAQEVNITAQLQLGVRLLQAQAHMNSDNVLHFCHTSCLLFDGGSVLSYLQTVKTFLDENPNEVLTLLFTNPEGLSPATVWKPIFDAAGISNLTYIPPSLPVKQSDWPTLGSMIDAGTRVVVFLDSQADGPEPVNFILPEFSMVWENPFSVTNASFPCSVNRIHGPLATEDHIYLINHVLDKDIIPIGSGVLIPDPFDASTTNGVTSILADANGCVPLGGNRAPSFVLLDFVNIGEGFKAADMLNGIASSIKQQCRQRRRFSHIEQQQQVGGSSDEGTAREGMAMGFMDMDFGFLLWLVGLI</sequence>
<gene>
    <name evidence="2" type="ORF">MVEN_01094300</name>
</gene>
<evidence type="ECO:0000256" key="1">
    <source>
        <dbReference type="SAM" id="SignalP"/>
    </source>
</evidence>
<dbReference type="Pfam" id="PF26146">
    <property type="entry name" value="PI-PLC_X"/>
    <property type="match status" value="1"/>
</dbReference>